<name>A0A1G4JQU3_9SACH</name>
<evidence type="ECO:0000256" key="4">
    <source>
        <dbReference type="ARBA" id="ARBA00022618"/>
    </source>
</evidence>
<dbReference type="Pfam" id="PF12348">
    <property type="entry name" value="CLASP_N"/>
    <property type="match status" value="1"/>
</dbReference>
<accession>A0A1G4JQU3</accession>
<comment type="similarity">
    <text evidence="2">Belongs to the CLASP family.</text>
</comment>
<keyword evidence="6" id="KW-0131">Cell cycle</keyword>
<feature type="compositionally biased region" description="Low complexity" evidence="7">
    <location>
        <begin position="575"/>
        <end position="587"/>
    </location>
</feature>
<feature type="compositionally biased region" description="Polar residues" evidence="7">
    <location>
        <begin position="542"/>
        <end position="566"/>
    </location>
</feature>
<dbReference type="GO" id="GO:0005881">
    <property type="term" value="C:cytoplasmic microtubule"/>
    <property type="evidence" value="ECO:0007669"/>
    <property type="project" value="TreeGrafter"/>
</dbReference>
<dbReference type="Gene3D" id="1.25.10.10">
    <property type="entry name" value="Leucine-rich Repeat Variant"/>
    <property type="match status" value="1"/>
</dbReference>
<feature type="region of interest" description="Disordered" evidence="7">
    <location>
        <begin position="1014"/>
        <end position="1050"/>
    </location>
</feature>
<gene>
    <name evidence="9" type="ORF">LAME_0F02828G</name>
</gene>
<evidence type="ECO:0000256" key="5">
    <source>
        <dbReference type="ARBA" id="ARBA00022701"/>
    </source>
</evidence>
<feature type="region of interest" description="Disordered" evidence="7">
    <location>
        <begin position="514"/>
        <end position="596"/>
    </location>
</feature>
<proteinExistence type="inferred from homology"/>
<feature type="region of interest" description="Disordered" evidence="7">
    <location>
        <begin position="953"/>
        <end position="984"/>
    </location>
</feature>
<dbReference type="GO" id="GO:0060172">
    <property type="term" value="P:astral microtubule depolymerization"/>
    <property type="evidence" value="ECO:0007669"/>
    <property type="project" value="TreeGrafter"/>
</dbReference>
<feature type="compositionally biased region" description="Basic and acidic residues" evidence="7">
    <location>
        <begin position="965"/>
        <end position="982"/>
    </location>
</feature>
<dbReference type="GO" id="GO:0005815">
    <property type="term" value="C:microtubule organizing center"/>
    <property type="evidence" value="ECO:0007669"/>
    <property type="project" value="TreeGrafter"/>
</dbReference>
<dbReference type="GO" id="GO:0008017">
    <property type="term" value="F:microtubule binding"/>
    <property type="evidence" value="ECO:0007669"/>
    <property type="project" value="TreeGrafter"/>
</dbReference>
<organism evidence="9 10">
    <name type="scientific">Lachancea meyersii CBS 8951</name>
    <dbReference type="NCBI Taxonomy" id="1266667"/>
    <lineage>
        <taxon>Eukaryota</taxon>
        <taxon>Fungi</taxon>
        <taxon>Dikarya</taxon>
        <taxon>Ascomycota</taxon>
        <taxon>Saccharomycotina</taxon>
        <taxon>Saccharomycetes</taxon>
        <taxon>Saccharomycetales</taxon>
        <taxon>Saccharomycetaceae</taxon>
        <taxon>Lachancea</taxon>
    </lineage>
</organism>
<reference evidence="10" key="1">
    <citation type="submission" date="2016-03" db="EMBL/GenBank/DDBJ databases">
        <authorList>
            <person name="Devillers Hugo."/>
        </authorList>
    </citation>
    <scope>NUCLEOTIDE SEQUENCE [LARGE SCALE GENOMIC DNA]</scope>
</reference>
<dbReference type="Proteomes" id="UP000191144">
    <property type="component" value="Chromosome F"/>
</dbReference>
<evidence type="ECO:0000256" key="2">
    <source>
        <dbReference type="ARBA" id="ARBA00009549"/>
    </source>
</evidence>
<keyword evidence="5" id="KW-0493">Microtubule</keyword>
<dbReference type="GO" id="GO:0051301">
    <property type="term" value="P:cell division"/>
    <property type="evidence" value="ECO:0007669"/>
    <property type="project" value="UniProtKB-KW"/>
</dbReference>
<evidence type="ECO:0000259" key="8">
    <source>
        <dbReference type="Pfam" id="PF12348"/>
    </source>
</evidence>
<protein>
    <recommendedName>
        <fullName evidence="3">Protein STU1</fullName>
    </recommendedName>
</protein>
<evidence type="ECO:0000256" key="6">
    <source>
        <dbReference type="ARBA" id="ARBA00022776"/>
    </source>
</evidence>
<dbReference type="GO" id="GO:0090307">
    <property type="term" value="P:mitotic spindle assembly"/>
    <property type="evidence" value="ECO:0007669"/>
    <property type="project" value="TreeGrafter"/>
</dbReference>
<dbReference type="EMBL" id="LT598477">
    <property type="protein sequence ID" value="SCU93151.1"/>
    <property type="molecule type" value="Genomic_DNA"/>
</dbReference>
<keyword evidence="10" id="KW-1185">Reference proteome</keyword>
<evidence type="ECO:0000313" key="9">
    <source>
        <dbReference type="EMBL" id="SCU93151.1"/>
    </source>
</evidence>
<keyword evidence="6" id="KW-0498">Mitosis</keyword>
<dbReference type="OrthoDB" id="46159at2759"/>
<comment type="subcellular location">
    <subcellularLocation>
        <location evidence="1">Cytoplasm</location>
        <location evidence="1">Cytoskeleton</location>
        <location evidence="1">Spindle</location>
    </subcellularLocation>
</comment>
<dbReference type="PANTHER" id="PTHR21567">
    <property type="entry name" value="CLASP"/>
    <property type="match status" value="1"/>
</dbReference>
<dbReference type="SUPFAM" id="SSF48371">
    <property type="entry name" value="ARM repeat"/>
    <property type="match status" value="1"/>
</dbReference>
<sequence>MSKVRRFALHDVLTSDSSSEDQKLHILAEFKGHVKKELVYEPSIPHYFECLCAIMNSTSGVGECEKMFVLCHSTLCYLVKRVAMQCPAAFDADTIRALMVPLLRTVHLGSKIWLGSVKALEAVYLAQPSSLEQTLESLQLQENDRVAALLFTDELIQLHQKNNRNPLEILNKFTSLFLSILNEPHGSRFQDYELIRDILAKYYTAHSMQDFARRVKNPEIRQLLEVRPEVPLDQISVDEDENQEPHSSDFDIQGELQALLKDQIRTSLPTLPRNFSNIDALRRELEHVFIPFTSPKETEHNWRQRQEAIIVLRGIIAGNASLVFTDEVVTAFKDYQISDCISKAVSSLRTSLSMHGCQLVKEMANRLQVKINPIADGIFHSLKNVLSATKKIASQNAFHAACVLLASMHFHSRTFQSCFLLSKDKNVSPRCYAAIFLRIFLIRFNSKLDHCVIYIDEWINRSATDAQTKVRESMRVTFWYYYKIYPTNAQKLLDGFPPQIRRAVESSIPKTMDINYLPSSTNSTETSRRSSLGPARTPSYAGPTQSSHLQRLNSLRTSNGHQPVNRNKTDDTTSRKASGSSKMAAMAPRTNSGTNILDRATPPGSIDGHAQIDLTGEITQNHSNTLIKKYMEKSSQDVGQRNHTQNELDDIIHYLSSKVQSEKELGIQLLQNICLIGLPAQSDKLRPAVALIIMESPQSLAPLLRLPAFHTMLNASQAIEAFAVHGLPVELLTRQYTAEDLLLALKNVFDAFYPVDDQLPLHYLKYGRQILDYGFDVLTYYPKGTLSVTQPFFKLLTERLLELYGKDFNLGKYFDALFCIYACDSKGFMNVLEASSSFLQSNVRRELEKRGPEFDCNVLEQQLDNVNSGFADDGLSTQLTMINPSFNQRSASGSSVLIHDLNKDEDENMPSSKDDVDDELLQDAQGFTKFGGLAKLTELTRVVSLYEHSNMNNNSSNGVSLDTDGDFKMRGDSTDSRGKTPDVDLSDIFNEERSHHKDVMVKFDDQPRVIQQHLSSSEENNSLSGSGEKTPEVLAPGPSINSNENRERTETQVIPTSKEVGDKVVPENVIRNVGERQTDVLMKAPILLKTVNETEETSDFFDSLSSTLALQWALSNVAASSTVPYRPGNLLAIIAKIKKRSFTGRDLNMLLSFLIIGRNESTFLEWFQEDGLHQLLEVQDLLLKSMNDTDEFPEMLASKCLLLSSCLLILESALLRNSTNSSKFVCTESTWACTRTITSKLDSFDSECYVLCEELREYMINHGLIEESDLPRLTAELDSANESTVRTTFALASLRLLSGNMTLPMDKTLLEEIATKAVQYIVNDAPELRKESTELLGNLYRLIQSSGEFHWQVLERLPRGRAELISSLSTNGNA</sequence>
<dbReference type="GO" id="GO:1990023">
    <property type="term" value="C:mitotic spindle midzone"/>
    <property type="evidence" value="ECO:0007669"/>
    <property type="project" value="TreeGrafter"/>
</dbReference>
<dbReference type="PANTHER" id="PTHR21567:SF9">
    <property type="entry name" value="CLIP-ASSOCIATING PROTEIN"/>
    <property type="match status" value="1"/>
</dbReference>
<dbReference type="InterPro" id="IPR024395">
    <property type="entry name" value="CLASP_N_dom"/>
</dbReference>
<feature type="domain" description="CLASP N-terminal" evidence="8">
    <location>
        <begin position="283"/>
        <end position="505"/>
    </location>
</feature>
<evidence type="ECO:0000256" key="3">
    <source>
        <dbReference type="ARBA" id="ARBA00016012"/>
    </source>
</evidence>
<dbReference type="InterPro" id="IPR011989">
    <property type="entry name" value="ARM-like"/>
</dbReference>
<feature type="compositionally biased region" description="Low complexity" evidence="7">
    <location>
        <begin position="519"/>
        <end position="531"/>
    </location>
</feature>
<evidence type="ECO:0000256" key="1">
    <source>
        <dbReference type="ARBA" id="ARBA00004186"/>
    </source>
</evidence>
<dbReference type="InterPro" id="IPR016024">
    <property type="entry name" value="ARM-type_fold"/>
</dbReference>
<dbReference type="GO" id="GO:0005876">
    <property type="term" value="C:spindle microtubule"/>
    <property type="evidence" value="ECO:0007669"/>
    <property type="project" value="TreeGrafter"/>
</dbReference>
<keyword evidence="4" id="KW-0132">Cell division</keyword>
<evidence type="ECO:0000313" key="10">
    <source>
        <dbReference type="Proteomes" id="UP000191144"/>
    </source>
</evidence>
<evidence type="ECO:0000256" key="7">
    <source>
        <dbReference type="SAM" id="MobiDB-lite"/>
    </source>
</evidence>
<feature type="compositionally biased region" description="Low complexity" evidence="7">
    <location>
        <begin position="1014"/>
        <end position="1027"/>
    </location>
</feature>